<comment type="caution">
    <text evidence="1">The sequence shown here is derived from an EMBL/GenBank/DDBJ whole genome shotgun (WGS) entry which is preliminary data.</text>
</comment>
<dbReference type="EMBL" id="SIMR01000001">
    <property type="protein sequence ID" value="TBC17298.1"/>
    <property type="molecule type" value="Genomic_DNA"/>
</dbReference>
<dbReference type="Proteomes" id="UP000294215">
    <property type="component" value="Unassembled WGS sequence"/>
</dbReference>
<reference evidence="1 2" key="1">
    <citation type="submission" date="2019-02" db="EMBL/GenBank/DDBJ databases">
        <title>The genomic architecture of introgression among sibling species of bacteria.</title>
        <authorList>
            <person name="Cavassim M.I.A."/>
            <person name="Moeskjaer S."/>
            <person name="Moslemi C."/>
            <person name="Fields B."/>
            <person name="Bachmann A."/>
            <person name="Vilhjalmsson B."/>
            <person name="Schierup M.H."/>
            <person name="Young J.P.W."/>
            <person name="Andersen S.U."/>
        </authorList>
    </citation>
    <scope>NUCLEOTIDE SEQUENCE [LARGE SCALE GENOMIC DNA]</scope>
    <source>
        <strain evidence="1 2">SM92</strain>
    </source>
</reference>
<dbReference type="RefSeq" id="WP_003543692.1">
    <property type="nucleotide sequence ID" value="NZ_SIKW01000001.1"/>
</dbReference>
<sequence>MNGFYAGYFAGGAGNGLAMFVIADGKISGADMAGVSFDGAFGEDEEGKLTGTVSVQVPPGVTVVQGVTAPAQGLTYEVPFVFPMKFDKEPFLELRTPLGNVNVRLQKVRELP</sequence>
<evidence type="ECO:0000313" key="2">
    <source>
        <dbReference type="Proteomes" id="UP000294215"/>
    </source>
</evidence>
<dbReference type="AlphaFoldDB" id="A0AB38I9F8"/>
<organism evidence="1 2">
    <name type="scientific">Rhizobium ruizarguesonis</name>
    <dbReference type="NCBI Taxonomy" id="2081791"/>
    <lineage>
        <taxon>Bacteria</taxon>
        <taxon>Pseudomonadati</taxon>
        <taxon>Pseudomonadota</taxon>
        <taxon>Alphaproteobacteria</taxon>
        <taxon>Hyphomicrobiales</taxon>
        <taxon>Rhizobiaceae</taxon>
        <taxon>Rhizobium/Agrobacterium group</taxon>
        <taxon>Rhizobium</taxon>
    </lineage>
</organism>
<gene>
    <name evidence="1" type="ORF">ELH40_21335</name>
</gene>
<protein>
    <recommendedName>
        <fullName evidence="3">Late embryogenesis abundant protein LEA-2 subgroup domain-containing protein</fullName>
    </recommendedName>
</protein>
<evidence type="ECO:0000313" key="1">
    <source>
        <dbReference type="EMBL" id="TBC17298.1"/>
    </source>
</evidence>
<name>A0AB38I9F8_9HYPH</name>
<accession>A0AB38I9F8</accession>
<evidence type="ECO:0008006" key="3">
    <source>
        <dbReference type="Google" id="ProtNLM"/>
    </source>
</evidence>
<proteinExistence type="predicted"/>